<gene>
    <name evidence="2" type="ORF">AVEN_244238_1</name>
</gene>
<feature type="compositionally biased region" description="Basic and acidic residues" evidence="1">
    <location>
        <begin position="34"/>
        <end position="51"/>
    </location>
</feature>
<evidence type="ECO:0000256" key="1">
    <source>
        <dbReference type="SAM" id="MobiDB-lite"/>
    </source>
</evidence>
<dbReference type="EMBL" id="BGPR01004898">
    <property type="protein sequence ID" value="GBN04595.1"/>
    <property type="molecule type" value="Genomic_DNA"/>
</dbReference>
<comment type="caution">
    <text evidence="2">The sequence shown here is derived from an EMBL/GenBank/DDBJ whole genome shotgun (WGS) entry which is preliminary data.</text>
</comment>
<name>A0A4Y2KQH1_ARAVE</name>
<evidence type="ECO:0000313" key="2">
    <source>
        <dbReference type="EMBL" id="GBN04595.1"/>
    </source>
</evidence>
<protein>
    <submittedName>
        <fullName evidence="2">Uncharacterized protein</fullName>
    </submittedName>
</protein>
<feature type="compositionally biased region" description="Polar residues" evidence="1">
    <location>
        <begin position="12"/>
        <end position="33"/>
    </location>
</feature>
<proteinExistence type="predicted"/>
<feature type="compositionally biased region" description="Polar residues" evidence="1">
    <location>
        <begin position="52"/>
        <end position="61"/>
    </location>
</feature>
<reference evidence="2 3" key="1">
    <citation type="journal article" date="2019" name="Sci. Rep.">
        <title>Orb-weaving spider Araneus ventricosus genome elucidates the spidroin gene catalogue.</title>
        <authorList>
            <person name="Kono N."/>
            <person name="Nakamura H."/>
            <person name="Ohtoshi R."/>
            <person name="Moran D.A.P."/>
            <person name="Shinohara A."/>
            <person name="Yoshida Y."/>
            <person name="Fujiwara M."/>
            <person name="Mori M."/>
            <person name="Tomita M."/>
            <person name="Arakawa K."/>
        </authorList>
    </citation>
    <scope>NUCLEOTIDE SEQUENCE [LARGE SCALE GENOMIC DNA]</scope>
</reference>
<accession>A0A4Y2KQH1</accession>
<organism evidence="2 3">
    <name type="scientific">Araneus ventricosus</name>
    <name type="common">Orbweaver spider</name>
    <name type="synonym">Epeira ventricosa</name>
    <dbReference type="NCBI Taxonomy" id="182803"/>
    <lineage>
        <taxon>Eukaryota</taxon>
        <taxon>Metazoa</taxon>
        <taxon>Ecdysozoa</taxon>
        <taxon>Arthropoda</taxon>
        <taxon>Chelicerata</taxon>
        <taxon>Arachnida</taxon>
        <taxon>Araneae</taxon>
        <taxon>Araneomorphae</taxon>
        <taxon>Entelegynae</taxon>
        <taxon>Araneoidea</taxon>
        <taxon>Araneidae</taxon>
        <taxon>Araneus</taxon>
    </lineage>
</organism>
<dbReference type="Proteomes" id="UP000499080">
    <property type="component" value="Unassembled WGS sequence"/>
</dbReference>
<feature type="region of interest" description="Disordered" evidence="1">
    <location>
        <begin position="1"/>
        <end position="66"/>
    </location>
</feature>
<dbReference type="AlphaFoldDB" id="A0A4Y2KQH1"/>
<keyword evidence="3" id="KW-1185">Reference proteome</keyword>
<evidence type="ECO:0000313" key="3">
    <source>
        <dbReference type="Proteomes" id="UP000499080"/>
    </source>
</evidence>
<sequence>MEKRLVTVKTAFAQNSNTNKQQFTNSNSTCTADKTSERFQRRSHSKGDPSRSTRSKSINTHTTKRFFEPRRRSKTIVSSERFRVFIPFLTGCDVT</sequence>